<dbReference type="GO" id="GO:0034440">
    <property type="term" value="P:lipid oxidation"/>
    <property type="evidence" value="ECO:0007669"/>
    <property type="project" value="InterPro"/>
</dbReference>
<dbReference type="PROSITE" id="PS50095">
    <property type="entry name" value="PLAT"/>
    <property type="match status" value="1"/>
</dbReference>
<reference evidence="3 4" key="1">
    <citation type="submission" date="2022-12" db="EMBL/GenBank/DDBJ databases">
        <title>Chromosome-scale assembly of the Ensete ventricosum genome.</title>
        <authorList>
            <person name="Dussert Y."/>
            <person name="Stocks J."/>
            <person name="Wendawek A."/>
            <person name="Woldeyes F."/>
            <person name="Nichols R.A."/>
            <person name="Borrell J.S."/>
        </authorList>
    </citation>
    <scope>NUCLEOTIDE SEQUENCE [LARGE SCALE GENOMIC DNA]</scope>
    <source>
        <strain evidence="4">cv. Maze</strain>
        <tissue evidence="3">Seeds</tissue>
    </source>
</reference>
<protein>
    <recommendedName>
        <fullName evidence="2">PLAT domain-containing protein</fullName>
    </recommendedName>
</protein>
<dbReference type="AlphaFoldDB" id="A0AAV8PRR6"/>
<feature type="domain" description="PLAT" evidence="2">
    <location>
        <begin position="1"/>
        <end position="116"/>
    </location>
</feature>
<evidence type="ECO:0000259" key="2">
    <source>
        <dbReference type="PROSITE" id="PS50095"/>
    </source>
</evidence>
<organism evidence="3 4">
    <name type="scientific">Ensete ventricosum</name>
    <name type="common">Abyssinian banana</name>
    <name type="synonym">Musa ensete</name>
    <dbReference type="NCBI Taxonomy" id="4639"/>
    <lineage>
        <taxon>Eukaryota</taxon>
        <taxon>Viridiplantae</taxon>
        <taxon>Streptophyta</taxon>
        <taxon>Embryophyta</taxon>
        <taxon>Tracheophyta</taxon>
        <taxon>Spermatophyta</taxon>
        <taxon>Magnoliopsida</taxon>
        <taxon>Liliopsida</taxon>
        <taxon>Zingiberales</taxon>
        <taxon>Musaceae</taxon>
        <taxon>Ensete</taxon>
    </lineage>
</organism>
<dbReference type="Proteomes" id="UP001222027">
    <property type="component" value="Unassembled WGS sequence"/>
</dbReference>
<dbReference type="PANTHER" id="PTHR11771">
    <property type="entry name" value="LIPOXYGENASE"/>
    <property type="match status" value="1"/>
</dbReference>
<dbReference type="EMBL" id="JAQQAF010000009">
    <property type="protein sequence ID" value="KAJ8459608.1"/>
    <property type="molecule type" value="Genomic_DNA"/>
</dbReference>
<dbReference type="SMART" id="SM00308">
    <property type="entry name" value="LH2"/>
    <property type="match status" value="1"/>
</dbReference>
<evidence type="ECO:0000313" key="4">
    <source>
        <dbReference type="Proteomes" id="UP001222027"/>
    </source>
</evidence>
<dbReference type="InterPro" id="IPR001024">
    <property type="entry name" value="PLAT/LH2_dom"/>
</dbReference>
<comment type="caution">
    <text evidence="3">The sequence shown here is derived from an EMBL/GenBank/DDBJ whole genome shotgun (WGS) entry which is preliminary data.</text>
</comment>
<dbReference type="InterPro" id="IPR036392">
    <property type="entry name" value="PLAT/LH2_dom_sf"/>
</dbReference>
<proteinExistence type="predicted"/>
<comment type="caution">
    <text evidence="1">Lacks conserved residue(s) required for the propagation of feature annotation.</text>
</comment>
<sequence length="146" mass="16565">MIRSNILGGSKGMAVKGTVRHRRRPKGFVGEPPYLDGFVSKLPSVAARESTFHVTFHWQVKNDVPGAVIVKNRHASEFYLKSIAFKDFAGKGRIHFVCNSWVYSVDKYKFDRVFFANTVSHQQLSLLSSRVEQVYVAAKNVRFLSN</sequence>
<dbReference type="GO" id="GO:0016702">
    <property type="term" value="F:oxidoreductase activity, acting on single donors with incorporation of molecular oxygen, incorporation of two atoms of oxygen"/>
    <property type="evidence" value="ECO:0007669"/>
    <property type="project" value="InterPro"/>
</dbReference>
<dbReference type="Gene3D" id="2.60.60.20">
    <property type="entry name" value="PLAT/LH2 domain"/>
    <property type="match status" value="1"/>
</dbReference>
<evidence type="ECO:0000313" key="3">
    <source>
        <dbReference type="EMBL" id="KAJ8459608.1"/>
    </source>
</evidence>
<name>A0AAV8PRR6_ENSVE</name>
<dbReference type="GO" id="GO:0046872">
    <property type="term" value="F:metal ion binding"/>
    <property type="evidence" value="ECO:0007669"/>
    <property type="project" value="InterPro"/>
</dbReference>
<accession>A0AAV8PRR6</accession>
<evidence type="ECO:0000256" key="1">
    <source>
        <dbReference type="PROSITE-ProRule" id="PRU00152"/>
    </source>
</evidence>
<dbReference type="SUPFAM" id="SSF49723">
    <property type="entry name" value="Lipase/lipooxygenase domain (PLAT/LH2 domain)"/>
    <property type="match status" value="1"/>
</dbReference>
<keyword evidence="4" id="KW-1185">Reference proteome</keyword>
<gene>
    <name evidence="3" type="ORF">OPV22_032534</name>
</gene>
<dbReference type="Pfam" id="PF01477">
    <property type="entry name" value="PLAT"/>
    <property type="match status" value="1"/>
</dbReference>
<dbReference type="InterPro" id="IPR000907">
    <property type="entry name" value="LipOase"/>
</dbReference>